<keyword evidence="2" id="KW-0812">Transmembrane</keyword>
<keyword evidence="7" id="KW-0393">Immunoglobulin domain</keyword>
<reference evidence="9 10" key="1">
    <citation type="submission" date="2024-11" db="EMBL/GenBank/DDBJ databases">
        <title>Chromosome-level genome assembly of the freshwater bivalve Anodonta woodiana.</title>
        <authorList>
            <person name="Chen X."/>
        </authorList>
    </citation>
    <scope>NUCLEOTIDE SEQUENCE [LARGE SCALE GENOMIC DNA]</scope>
    <source>
        <strain evidence="9">MN2024</strain>
        <tissue evidence="9">Gills</tissue>
    </source>
</reference>
<evidence type="ECO:0000256" key="4">
    <source>
        <dbReference type="ARBA" id="ARBA00023136"/>
    </source>
</evidence>
<protein>
    <recommendedName>
        <fullName evidence="8">Ig-like domain-containing protein</fullName>
    </recommendedName>
</protein>
<keyword evidence="5" id="KW-1015">Disulfide bond</keyword>
<dbReference type="SMART" id="SM00409">
    <property type="entry name" value="IG"/>
    <property type="match status" value="1"/>
</dbReference>
<sequence>MYIRRTPDTVRHKRRFFAQNKRRAPIIMLIFILPVIAGFVQVTHAAALVTVPPTNSSAQLGTNATLACIVTNKADTESVQWKVKTTGSSSFTALTFNENVLASTSKYAIKHIYNLTIINVATTDDGMYRCSVGISDNLTSYDAYFTSVSLPTNMTIYWQSNPDSGKTVNLTCKATNGRPPARITWIVDGADLSPSQYYETTSLTSSGYGDAISRIPLFISHQYSGKTAICRATYDGWDNAMEVSTVLSFNGVPTIQANGLLMVIFLALSTYFV</sequence>
<comment type="subcellular location">
    <subcellularLocation>
        <location evidence="1">Membrane</location>
        <topology evidence="1">Single-pass type I membrane protein</topology>
    </subcellularLocation>
</comment>
<evidence type="ECO:0000256" key="1">
    <source>
        <dbReference type="ARBA" id="ARBA00004479"/>
    </source>
</evidence>
<comment type="caution">
    <text evidence="9">The sequence shown here is derived from an EMBL/GenBank/DDBJ whole genome shotgun (WGS) entry which is preliminary data.</text>
</comment>
<evidence type="ECO:0000256" key="6">
    <source>
        <dbReference type="ARBA" id="ARBA00023180"/>
    </source>
</evidence>
<dbReference type="InterPro" id="IPR051275">
    <property type="entry name" value="Cell_adhesion_signaling"/>
</dbReference>
<feature type="domain" description="Ig-like" evidence="8">
    <location>
        <begin position="151"/>
        <end position="248"/>
    </location>
</feature>
<keyword evidence="4" id="KW-0472">Membrane</keyword>
<evidence type="ECO:0000256" key="5">
    <source>
        <dbReference type="ARBA" id="ARBA00023157"/>
    </source>
</evidence>
<dbReference type="InterPro" id="IPR003599">
    <property type="entry name" value="Ig_sub"/>
</dbReference>
<keyword evidence="10" id="KW-1185">Reference proteome</keyword>
<organism evidence="9 10">
    <name type="scientific">Sinanodonta woodiana</name>
    <name type="common">Chinese pond mussel</name>
    <name type="synonym">Anodonta woodiana</name>
    <dbReference type="NCBI Taxonomy" id="1069815"/>
    <lineage>
        <taxon>Eukaryota</taxon>
        <taxon>Metazoa</taxon>
        <taxon>Spiralia</taxon>
        <taxon>Lophotrochozoa</taxon>
        <taxon>Mollusca</taxon>
        <taxon>Bivalvia</taxon>
        <taxon>Autobranchia</taxon>
        <taxon>Heteroconchia</taxon>
        <taxon>Palaeoheterodonta</taxon>
        <taxon>Unionida</taxon>
        <taxon>Unionoidea</taxon>
        <taxon>Unionidae</taxon>
        <taxon>Unioninae</taxon>
        <taxon>Sinanodonta</taxon>
    </lineage>
</organism>
<keyword evidence="3" id="KW-1133">Transmembrane helix</keyword>
<evidence type="ECO:0000313" key="10">
    <source>
        <dbReference type="Proteomes" id="UP001634394"/>
    </source>
</evidence>
<dbReference type="AlphaFoldDB" id="A0ABD3W1F5"/>
<evidence type="ECO:0000256" key="3">
    <source>
        <dbReference type="ARBA" id="ARBA00022989"/>
    </source>
</evidence>
<dbReference type="InterPro" id="IPR013783">
    <property type="entry name" value="Ig-like_fold"/>
</dbReference>
<dbReference type="InterPro" id="IPR013106">
    <property type="entry name" value="Ig_V-set"/>
</dbReference>
<dbReference type="GO" id="GO:0016020">
    <property type="term" value="C:membrane"/>
    <property type="evidence" value="ECO:0007669"/>
    <property type="project" value="UniProtKB-SubCell"/>
</dbReference>
<evidence type="ECO:0000313" key="9">
    <source>
        <dbReference type="EMBL" id="KAL3867709.1"/>
    </source>
</evidence>
<evidence type="ECO:0000256" key="2">
    <source>
        <dbReference type="ARBA" id="ARBA00022692"/>
    </source>
</evidence>
<dbReference type="Gene3D" id="2.60.40.10">
    <property type="entry name" value="Immunoglobulins"/>
    <property type="match status" value="2"/>
</dbReference>
<name>A0ABD3W1F5_SINWO</name>
<evidence type="ECO:0000259" key="8">
    <source>
        <dbReference type="PROSITE" id="PS50835"/>
    </source>
</evidence>
<evidence type="ECO:0000256" key="7">
    <source>
        <dbReference type="ARBA" id="ARBA00023319"/>
    </source>
</evidence>
<accession>A0ABD3W1F5</accession>
<dbReference type="Proteomes" id="UP001634394">
    <property type="component" value="Unassembled WGS sequence"/>
</dbReference>
<dbReference type="PANTHER" id="PTHR11640">
    <property type="entry name" value="NEPHRIN"/>
    <property type="match status" value="1"/>
</dbReference>
<dbReference type="InterPro" id="IPR007110">
    <property type="entry name" value="Ig-like_dom"/>
</dbReference>
<dbReference type="Pfam" id="PF07686">
    <property type="entry name" value="V-set"/>
    <property type="match status" value="1"/>
</dbReference>
<dbReference type="EMBL" id="JBJQND010000008">
    <property type="protein sequence ID" value="KAL3867709.1"/>
    <property type="molecule type" value="Genomic_DNA"/>
</dbReference>
<dbReference type="PROSITE" id="PS50835">
    <property type="entry name" value="IG_LIKE"/>
    <property type="match status" value="2"/>
</dbReference>
<dbReference type="Pfam" id="PF08205">
    <property type="entry name" value="C2-set_2"/>
    <property type="match status" value="1"/>
</dbReference>
<proteinExistence type="predicted"/>
<dbReference type="PANTHER" id="PTHR11640:SF31">
    <property type="entry name" value="IRREGULAR CHIASM C-ROUGHEST PROTEIN-RELATED"/>
    <property type="match status" value="1"/>
</dbReference>
<dbReference type="InterPro" id="IPR013162">
    <property type="entry name" value="CD80_C2-set"/>
</dbReference>
<keyword evidence="6" id="KW-0325">Glycoprotein</keyword>
<dbReference type="SUPFAM" id="SSF48726">
    <property type="entry name" value="Immunoglobulin"/>
    <property type="match status" value="2"/>
</dbReference>
<feature type="domain" description="Ig-like" evidence="8">
    <location>
        <begin position="34"/>
        <end position="146"/>
    </location>
</feature>
<gene>
    <name evidence="9" type="ORF">ACJMK2_040576</name>
</gene>
<dbReference type="InterPro" id="IPR036179">
    <property type="entry name" value="Ig-like_dom_sf"/>
</dbReference>